<reference evidence="3 4" key="1">
    <citation type="journal article" date="2018" name="Mol. Ecol.">
        <title>The obligate alkalophilic soda-lake fungus Sodiomyces alkalinus has shifted to a protein diet.</title>
        <authorList>
            <person name="Grum-Grzhimaylo A.A."/>
            <person name="Falkoski D.L."/>
            <person name="van den Heuvel J."/>
            <person name="Valero-Jimenez C.A."/>
            <person name="Min B."/>
            <person name="Choi I.G."/>
            <person name="Lipzen A."/>
            <person name="Daum C.G."/>
            <person name="Aanen D.K."/>
            <person name="Tsang A."/>
            <person name="Henrissat B."/>
            <person name="Bilanenko E.N."/>
            <person name="de Vries R.P."/>
            <person name="van Kan J.A.L."/>
            <person name="Grigoriev I.V."/>
            <person name="Debets A.J.M."/>
        </authorList>
    </citation>
    <scope>NUCLEOTIDE SEQUENCE [LARGE SCALE GENOMIC DNA]</scope>
    <source>
        <strain evidence="3 4">F11</strain>
    </source>
</reference>
<feature type="region of interest" description="Disordered" evidence="1">
    <location>
        <begin position="511"/>
        <end position="531"/>
    </location>
</feature>
<sequence>MFSFSHTGPSSDHLSGSSWDNTEAAQNFQQEFLDTGSSHPGDGEEFAFHLDGHITPRGQLPSTMSSVPLGGEPMKRGSSRTSTGSHKHRITKPSKSRGTLTMTSQMSSQLSALDMTGNASVFKDSQTTSHVDGMNPCLFLDTSSSGVSSQMLYSELPMGLGMDSNGLPSASDMAMHVVPAHMQLDPDASLTSHSPSASWTSFSPPESHLASPTGSPEETWLPEPLMASTPRSQHGSPSLQASQNDTKLSAQDLIGTDLSGSVMTMVGEEYSLPPSYTARRPTNEGESARDHPLYKNAAPGPDGLFHCPWEGQASCNHKAEKLKCNYDKFVDSHLKPYRCKDPACENSRFSSTACLLRHEREAHAMHGHGDKPFLCTYEGCDRAIPGNGFPRQWNLRDHMRRVHNDNRLPGSPTAPAQNQQQSKGRKRKEAPKSAAAAASRKAAAKVSAIEAAAREAQAQRPLIEEWTSHQKALENIIRSLNQPEDGRNAQLIKQAQGHLSAMGKLSINLSPAQQQQQQVQMSLHRTYSSTG</sequence>
<dbReference type="OrthoDB" id="5062908at2759"/>
<dbReference type="Pfam" id="PF26176">
    <property type="entry name" value="zf_C2H2_17_2"/>
    <property type="match status" value="1"/>
</dbReference>
<dbReference type="Pfam" id="PF26177">
    <property type="entry name" value="zf_C2H2_17_1st"/>
    <property type="match status" value="1"/>
</dbReference>
<keyword evidence="4" id="KW-1185">Reference proteome</keyword>
<evidence type="ECO:0000313" key="3">
    <source>
        <dbReference type="EMBL" id="ROT42803.1"/>
    </source>
</evidence>
<dbReference type="STRING" id="1314773.A0A3N2Q7P2"/>
<evidence type="ECO:0000259" key="2">
    <source>
        <dbReference type="SMART" id="SM00355"/>
    </source>
</evidence>
<feature type="region of interest" description="Disordered" evidence="1">
    <location>
        <begin position="272"/>
        <end position="295"/>
    </location>
</feature>
<accession>A0A3N2Q7P2</accession>
<feature type="domain" description="C2H2-type" evidence="2">
    <location>
        <begin position="337"/>
        <end position="363"/>
    </location>
</feature>
<dbReference type="SMART" id="SM00355">
    <property type="entry name" value="ZnF_C2H2"/>
    <property type="match status" value="2"/>
</dbReference>
<feature type="region of interest" description="Disordered" evidence="1">
    <location>
        <begin position="403"/>
        <end position="439"/>
    </location>
</feature>
<feature type="compositionally biased region" description="Basic and acidic residues" evidence="1">
    <location>
        <begin position="281"/>
        <end position="293"/>
    </location>
</feature>
<evidence type="ECO:0000313" key="4">
    <source>
        <dbReference type="Proteomes" id="UP000272025"/>
    </source>
</evidence>
<evidence type="ECO:0000256" key="1">
    <source>
        <dbReference type="SAM" id="MobiDB-lite"/>
    </source>
</evidence>
<feature type="compositionally biased region" description="Polar residues" evidence="1">
    <location>
        <begin position="229"/>
        <end position="245"/>
    </location>
</feature>
<gene>
    <name evidence="3" type="ORF">SODALDRAFT_392215</name>
</gene>
<feature type="compositionally biased region" description="Polar residues" evidence="1">
    <location>
        <begin position="521"/>
        <end position="531"/>
    </location>
</feature>
<dbReference type="Proteomes" id="UP000272025">
    <property type="component" value="Unassembled WGS sequence"/>
</dbReference>
<dbReference type="RefSeq" id="XP_028470609.1">
    <property type="nucleotide sequence ID" value="XM_028615253.1"/>
</dbReference>
<dbReference type="InterPro" id="IPR013087">
    <property type="entry name" value="Znf_C2H2_type"/>
</dbReference>
<dbReference type="InterPro" id="IPR059009">
    <property type="entry name" value="Znf_C2H2_17_1st"/>
</dbReference>
<dbReference type="EMBL" id="ML119051">
    <property type="protein sequence ID" value="ROT42803.1"/>
    <property type="molecule type" value="Genomic_DNA"/>
</dbReference>
<dbReference type="AlphaFoldDB" id="A0A3N2Q7P2"/>
<feature type="domain" description="C2H2-type" evidence="2">
    <location>
        <begin position="373"/>
        <end position="403"/>
    </location>
</feature>
<feature type="region of interest" description="Disordered" evidence="1">
    <location>
        <begin position="53"/>
        <end position="101"/>
    </location>
</feature>
<dbReference type="InterPro" id="IPR059095">
    <property type="entry name" value="Znf_C2H2_17_2nd"/>
</dbReference>
<proteinExistence type="predicted"/>
<dbReference type="Gene3D" id="3.30.160.60">
    <property type="entry name" value="Classic Zinc Finger"/>
    <property type="match status" value="1"/>
</dbReference>
<feature type="compositionally biased region" description="Basic residues" evidence="1">
    <location>
        <begin position="85"/>
        <end position="95"/>
    </location>
</feature>
<organism evidence="3 4">
    <name type="scientific">Sodiomyces alkalinus (strain CBS 110278 / VKM F-3762 / F11)</name>
    <name type="common">Alkaliphilic filamentous fungus</name>
    <dbReference type="NCBI Taxonomy" id="1314773"/>
    <lineage>
        <taxon>Eukaryota</taxon>
        <taxon>Fungi</taxon>
        <taxon>Dikarya</taxon>
        <taxon>Ascomycota</taxon>
        <taxon>Pezizomycotina</taxon>
        <taxon>Sordariomycetes</taxon>
        <taxon>Hypocreomycetidae</taxon>
        <taxon>Glomerellales</taxon>
        <taxon>Plectosphaerellaceae</taxon>
        <taxon>Sodiomyces</taxon>
    </lineage>
</organism>
<feature type="compositionally biased region" description="Polar residues" evidence="1">
    <location>
        <begin position="189"/>
        <end position="216"/>
    </location>
</feature>
<name>A0A3N2Q7P2_SODAK</name>
<dbReference type="GeneID" id="39583730"/>
<protein>
    <recommendedName>
        <fullName evidence="2">C2H2-type domain-containing protein</fullName>
    </recommendedName>
</protein>
<feature type="region of interest" description="Disordered" evidence="1">
    <location>
        <begin position="186"/>
        <end position="245"/>
    </location>
</feature>